<protein>
    <submittedName>
        <fullName evidence="1">Uncharacterized protein</fullName>
    </submittedName>
</protein>
<dbReference type="Proteomes" id="UP000823860">
    <property type="component" value="Unassembled WGS sequence"/>
</dbReference>
<comment type="caution">
    <text evidence="1">The sequence shown here is derived from an EMBL/GenBank/DDBJ whole genome shotgun (WGS) entry which is preliminary data.</text>
</comment>
<reference evidence="1" key="1">
    <citation type="journal article" date="2021" name="PeerJ">
        <title>Extensive microbial diversity within the chicken gut microbiome revealed by metagenomics and culture.</title>
        <authorList>
            <person name="Gilroy R."/>
            <person name="Ravi A."/>
            <person name="Getino M."/>
            <person name="Pursley I."/>
            <person name="Horton D.L."/>
            <person name="Alikhan N.F."/>
            <person name="Baker D."/>
            <person name="Gharbi K."/>
            <person name="Hall N."/>
            <person name="Watson M."/>
            <person name="Adriaenssens E.M."/>
            <person name="Foster-Nyarko E."/>
            <person name="Jarju S."/>
            <person name="Secka A."/>
            <person name="Antonio M."/>
            <person name="Oren A."/>
            <person name="Chaudhuri R.R."/>
            <person name="La Ragione R."/>
            <person name="Hildebrand F."/>
            <person name="Pallen M.J."/>
        </authorList>
    </citation>
    <scope>NUCLEOTIDE SEQUENCE</scope>
    <source>
        <strain evidence="1">ChiHecec1B25-7008</strain>
    </source>
</reference>
<proteinExistence type="predicted"/>
<accession>A0A9D2KSK5</accession>
<name>A0A9D2KSK5_9BACE</name>
<dbReference type="AlphaFoldDB" id="A0A9D2KSK5"/>
<gene>
    <name evidence="1" type="ORF">H9785_09380</name>
</gene>
<evidence type="ECO:0000313" key="1">
    <source>
        <dbReference type="EMBL" id="HJA84166.1"/>
    </source>
</evidence>
<organism evidence="1 2">
    <name type="scientific">Candidatus Bacteroides intestinavium</name>
    <dbReference type="NCBI Taxonomy" id="2838469"/>
    <lineage>
        <taxon>Bacteria</taxon>
        <taxon>Pseudomonadati</taxon>
        <taxon>Bacteroidota</taxon>
        <taxon>Bacteroidia</taxon>
        <taxon>Bacteroidales</taxon>
        <taxon>Bacteroidaceae</taxon>
        <taxon>Bacteroides</taxon>
    </lineage>
</organism>
<dbReference type="EMBL" id="DWZE01000115">
    <property type="protein sequence ID" value="HJA84166.1"/>
    <property type="molecule type" value="Genomic_DNA"/>
</dbReference>
<reference evidence="1" key="2">
    <citation type="submission" date="2021-04" db="EMBL/GenBank/DDBJ databases">
        <authorList>
            <person name="Gilroy R."/>
        </authorList>
    </citation>
    <scope>NUCLEOTIDE SEQUENCE</scope>
    <source>
        <strain evidence="1">ChiHecec1B25-7008</strain>
    </source>
</reference>
<sequence length="100" mass="11097">MPILQLNAQDICCGTHVQLFFSDGHLCMEHQEGIRFRVLKSTDAALQPNDYADIRSFHVGYPIYVHRLVRGNIPLSPCAVAVVSGIERIEIAEDGMTGND</sequence>
<evidence type="ECO:0000313" key="2">
    <source>
        <dbReference type="Proteomes" id="UP000823860"/>
    </source>
</evidence>